<organism evidence="1 2">
    <name type="scientific">Adhaeretor mobilis</name>
    <dbReference type="NCBI Taxonomy" id="1930276"/>
    <lineage>
        <taxon>Bacteria</taxon>
        <taxon>Pseudomonadati</taxon>
        <taxon>Planctomycetota</taxon>
        <taxon>Planctomycetia</taxon>
        <taxon>Pirellulales</taxon>
        <taxon>Lacipirellulaceae</taxon>
        <taxon>Adhaeretor</taxon>
    </lineage>
</organism>
<evidence type="ECO:0000313" key="2">
    <source>
        <dbReference type="Proteomes" id="UP000319852"/>
    </source>
</evidence>
<name>A0A517MPY0_9BACT</name>
<sequence length="311" mass="32371">MIQTQLVGFTNSRNRLAGTIVAVLSSCILFGAGIANAQVIIDSDGFESVGLPPTGSGYDTTFAPGGGLPVGSLEGQHASLPGDSTTAPWLASLGTDSTAVVQTTTVNTGSQAIEVHRETGDSPSFWGVPVTAWPDSARFVCIEWDMYVEGPVGTPGPDFGPYFGVDAIDDASVTGSDFGLIGSLGVLATSGDVVYTDETGSLAPTGSTVGFGAWHHFHIDLDFDLQVYSVILDTVPLLTEPFVGTVSGGLTLEDFSDAPLGTFAAGVDLPATAYFDNYIVYQLNTKIPEPTTMAMGLIALISMSSVSRRRR</sequence>
<keyword evidence="2" id="KW-1185">Reference proteome</keyword>
<reference evidence="1 2" key="1">
    <citation type="submission" date="2019-02" db="EMBL/GenBank/DDBJ databases">
        <title>Deep-cultivation of Planctomycetes and their phenomic and genomic characterization uncovers novel biology.</title>
        <authorList>
            <person name="Wiegand S."/>
            <person name="Jogler M."/>
            <person name="Boedeker C."/>
            <person name="Pinto D."/>
            <person name="Vollmers J."/>
            <person name="Rivas-Marin E."/>
            <person name="Kohn T."/>
            <person name="Peeters S.H."/>
            <person name="Heuer A."/>
            <person name="Rast P."/>
            <person name="Oberbeckmann S."/>
            <person name="Bunk B."/>
            <person name="Jeske O."/>
            <person name="Meyerdierks A."/>
            <person name="Storesund J.E."/>
            <person name="Kallscheuer N."/>
            <person name="Luecker S."/>
            <person name="Lage O.M."/>
            <person name="Pohl T."/>
            <person name="Merkel B.J."/>
            <person name="Hornburger P."/>
            <person name="Mueller R.-W."/>
            <person name="Bruemmer F."/>
            <person name="Labrenz M."/>
            <person name="Spormann A.M."/>
            <person name="Op den Camp H."/>
            <person name="Overmann J."/>
            <person name="Amann R."/>
            <person name="Jetten M.S.M."/>
            <person name="Mascher T."/>
            <person name="Medema M.H."/>
            <person name="Devos D.P."/>
            <person name="Kaster A.-K."/>
            <person name="Ovreas L."/>
            <person name="Rohde M."/>
            <person name="Galperin M.Y."/>
            <person name="Jogler C."/>
        </authorList>
    </citation>
    <scope>NUCLEOTIDE SEQUENCE [LARGE SCALE GENOMIC DNA]</scope>
    <source>
        <strain evidence="1 2">HG15A2</strain>
    </source>
</reference>
<evidence type="ECO:0000313" key="1">
    <source>
        <dbReference type="EMBL" id="QDS96940.1"/>
    </source>
</evidence>
<gene>
    <name evidence="1" type="ORF">HG15A2_01990</name>
</gene>
<dbReference type="Proteomes" id="UP000319852">
    <property type="component" value="Chromosome"/>
</dbReference>
<dbReference type="KEGG" id="amob:HG15A2_01990"/>
<dbReference type="RefSeq" id="WP_145056933.1">
    <property type="nucleotide sequence ID" value="NZ_CP036263.1"/>
</dbReference>
<dbReference type="EMBL" id="CP036263">
    <property type="protein sequence ID" value="QDS96940.1"/>
    <property type="molecule type" value="Genomic_DNA"/>
</dbReference>
<accession>A0A517MPY0</accession>
<dbReference type="OrthoDB" id="280126at2"/>
<evidence type="ECO:0008006" key="3">
    <source>
        <dbReference type="Google" id="ProtNLM"/>
    </source>
</evidence>
<proteinExistence type="predicted"/>
<dbReference type="AlphaFoldDB" id="A0A517MPY0"/>
<protein>
    <recommendedName>
        <fullName evidence="3">PEP-CTERM protein-sorting domain-containing protein</fullName>
    </recommendedName>
</protein>